<feature type="domain" description="RING-type" evidence="3">
    <location>
        <begin position="24"/>
        <end position="69"/>
    </location>
</feature>
<evidence type="ECO:0000259" key="3">
    <source>
        <dbReference type="PROSITE" id="PS50089"/>
    </source>
</evidence>
<keyword evidence="5" id="KW-1185">Reference proteome</keyword>
<feature type="region of interest" description="Disordered" evidence="2">
    <location>
        <begin position="349"/>
        <end position="415"/>
    </location>
</feature>
<reference evidence="4 5" key="1">
    <citation type="submission" date="2024-06" db="EMBL/GenBank/DDBJ databases">
        <title>A chromosome level genome sequence of Diviner's sage (Salvia divinorum).</title>
        <authorList>
            <person name="Ford S.A."/>
            <person name="Ro D.-K."/>
            <person name="Ness R.W."/>
            <person name="Phillips M.A."/>
        </authorList>
    </citation>
    <scope>NUCLEOTIDE SEQUENCE [LARGE SCALE GENOMIC DNA]</scope>
    <source>
        <strain evidence="4">SAF-2024a</strain>
        <tissue evidence="4">Leaf</tissue>
    </source>
</reference>
<dbReference type="PANTHER" id="PTHR46798">
    <property type="entry name" value="OS09G0511500 PROTEIN"/>
    <property type="match status" value="1"/>
</dbReference>
<keyword evidence="1" id="KW-0479">Metal-binding</keyword>
<dbReference type="InterPro" id="IPR044274">
    <property type="entry name" value="RFI2"/>
</dbReference>
<evidence type="ECO:0000313" key="4">
    <source>
        <dbReference type="EMBL" id="KAL1549575.1"/>
    </source>
</evidence>
<keyword evidence="1" id="KW-0862">Zinc</keyword>
<dbReference type="PANTHER" id="PTHR46798:SF3">
    <property type="entry name" value="RING FINGER FAMILY PROTEIN"/>
    <property type="match status" value="1"/>
</dbReference>
<dbReference type="Proteomes" id="UP001567538">
    <property type="component" value="Unassembled WGS sequence"/>
</dbReference>
<dbReference type="Gene3D" id="3.30.40.10">
    <property type="entry name" value="Zinc/RING finger domain, C3HC4 (zinc finger)"/>
    <property type="match status" value="1"/>
</dbReference>
<feature type="region of interest" description="Disordered" evidence="2">
    <location>
        <begin position="289"/>
        <end position="328"/>
    </location>
</feature>
<proteinExistence type="predicted"/>
<dbReference type="Pfam" id="PF13639">
    <property type="entry name" value="zf-RING_2"/>
    <property type="match status" value="1"/>
</dbReference>
<evidence type="ECO:0000256" key="2">
    <source>
        <dbReference type="SAM" id="MobiDB-lite"/>
    </source>
</evidence>
<dbReference type="AlphaFoldDB" id="A0ABD1H0Q4"/>
<dbReference type="SMART" id="SM00184">
    <property type="entry name" value="RING"/>
    <property type="match status" value="1"/>
</dbReference>
<keyword evidence="1" id="KW-0863">Zinc-finger</keyword>
<dbReference type="PROSITE" id="PS50089">
    <property type="entry name" value="ZF_RING_2"/>
    <property type="match status" value="1"/>
</dbReference>
<evidence type="ECO:0000256" key="1">
    <source>
        <dbReference type="PROSITE-ProRule" id="PRU00175"/>
    </source>
</evidence>
<dbReference type="GO" id="GO:0008270">
    <property type="term" value="F:zinc ion binding"/>
    <property type="evidence" value="ECO:0007669"/>
    <property type="project" value="UniProtKB-KW"/>
</dbReference>
<dbReference type="InterPro" id="IPR013083">
    <property type="entry name" value="Znf_RING/FYVE/PHD"/>
</dbReference>
<feature type="compositionally biased region" description="Polar residues" evidence="2">
    <location>
        <begin position="293"/>
        <end position="304"/>
    </location>
</feature>
<feature type="compositionally biased region" description="Basic and acidic residues" evidence="2">
    <location>
        <begin position="349"/>
        <end position="366"/>
    </location>
</feature>
<dbReference type="EMBL" id="JBEAFC010000007">
    <property type="protein sequence ID" value="KAL1549575.1"/>
    <property type="molecule type" value="Genomic_DNA"/>
</dbReference>
<dbReference type="SUPFAM" id="SSF57850">
    <property type="entry name" value="RING/U-box"/>
    <property type="match status" value="1"/>
</dbReference>
<dbReference type="InterPro" id="IPR001841">
    <property type="entry name" value="Znf_RING"/>
</dbReference>
<accession>A0ABD1H0Q4</accession>
<name>A0ABD1H0Q4_SALDI</name>
<evidence type="ECO:0000313" key="5">
    <source>
        <dbReference type="Proteomes" id="UP001567538"/>
    </source>
</evidence>
<protein>
    <submittedName>
        <fullName evidence="4">E3 ubiquitin-protein ligase IPI1-like</fullName>
    </submittedName>
</protein>
<sequence length="415" mass="45873">MGLGEAGLLGAGDRGGYKAAAVSCSICLEAVTNNGDRSWARLQCGHQFHLDCIGSAFNIKGSMQCPNCRKIEKGQWLYANGSRPLPEFSMDDWAHDEDLYDNYSEMSFGVHWCPFNGLTRLPPSFEEGEFSSSTYHDLVRHHAIFAEHTPVSSTTHPCPYIAYFGPVHASSTTSSISVSDGSNCSNHWTGPTVPSEVPNSYAFPSMDMHYQNWDHSSQFAPSNRIDGADQPLITPMTQRTMRNSSDIPRAGMHPSFMLGHSSASRAPSSGTFSVLTPYPGTVARTRDHPSRQAYFQQSSSNPSAHNPVLLTGRRSSSHRSSAHAAPVVSASDQSGGFYFFSSSSGRNFHEMENPHHDHFHGWEREQQPSFPSSQVDRDSIWGTFQPPAPAAETRIRPSGFRQRHRSERFPSQNRS</sequence>
<organism evidence="4 5">
    <name type="scientific">Salvia divinorum</name>
    <name type="common">Maria pastora</name>
    <name type="synonym">Diviner's sage</name>
    <dbReference type="NCBI Taxonomy" id="28513"/>
    <lineage>
        <taxon>Eukaryota</taxon>
        <taxon>Viridiplantae</taxon>
        <taxon>Streptophyta</taxon>
        <taxon>Embryophyta</taxon>
        <taxon>Tracheophyta</taxon>
        <taxon>Spermatophyta</taxon>
        <taxon>Magnoliopsida</taxon>
        <taxon>eudicotyledons</taxon>
        <taxon>Gunneridae</taxon>
        <taxon>Pentapetalae</taxon>
        <taxon>asterids</taxon>
        <taxon>lamiids</taxon>
        <taxon>Lamiales</taxon>
        <taxon>Lamiaceae</taxon>
        <taxon>Nepetoideae</taxon>
        <taxon>Mentheae</taxon>
        <taxon>Salviinae</taxon>
        <taxon>Salvia</taxon>
        <taxon>Salvia subgen. Calosphace</taxon>
    </lineage>
</organism>
<gene>
    <name evidence="4" type="ORF">AAHA92_17664</name>
</gene>
<comment type="caution">
    <text evidence="4">The sequence shown here is derived from an EMBL/GenBank/DDBJ whole genome shotgun (WGS) entry which is preliminary data.</text>
</comment>